<sequence length="2403" mass="275034">MEAVLEKQKSKQKKKKPKEKVKEKPKDEEDTGGTAEVSQPLVGDEIRIPNIDTVELPIETHEEKQLEHYSCKSETVTVTEAPIIEKETSRPLIKAELKAEISSTFNKYLLENKEIMKSIKLSELDATAKAEKFKVAPLETIKPYTESQLASLYTNIELETVEQFASQFVEAELKGIAIKRHPLYELLDNYLQARHKMTGNLLESVQLRKEYKETQGQIWSVQTALADARGECHDGTAVSASHPYNKATFHRSIFQTIERVLSSLQKIVTENHVLYSYLAEVFKLKVELFIEILSANCFKCFELDYASRMCLKLDGISPNVALLSELRLCISVLFSFQRRLIRDVQFIKETREWLNRLVAIFLRVANWQDHLFILNHILRCPAGVCSWAAHFVQLPLPDKLQESPFASAEINHVIAVLSAILMPIQKREQFLEQLSQSMDNSDDVLWVIVDSEGEEDEDSSGTALRENDLVQLLNQLPLNNLFKDLLLVRSHDGQDVYDNSNINENHVLRFLSLCTVLLRILQNGLETYDQPRYQQLSKRLCRFVRHIVQYATDQWEQFKKVQRMDDRAMLQRLQVEYDAFFLRATQYLYSSQKMGAWQFLAVVPYHIVSMQTLWKIFYLLHDDNTEILKSSHSTQFKQKIWSEALRDQFEEKLSQTDDAESYYLINTFANMVLAREEVDMEFIRIATLDLLQIGFISESTQESCSKNARILLTHITSKYPELLSDILGGIRKKFANIGSLSLYLYEELPLSVWIPSAGDIEIIIIWLTQNVIASDESRLARMILSRLNWGMDDGALFLPYSLHFKVALLLAEIVEQEAGYLQWAWQTAFRLRLHFNDKGFSDLSRVVEPDNLSVISKGVRDQKPFPCFLALMMTSWGHLVPLIGIKGLSLLETLQTHQKHDAVLFALHLIVPLFLTCQESLINCDKYQTILVSLLSSDRTYINMAKGLLATQCGIVDRFGYMIESQIQNYKWYGLDSPRYLIRLWINSLVSIPNWNKDPSVLKVLDIILKAAFFRVDAMDAAVNILRELLQTATPQESNTSITSLFKWASQSTLPQGSLLAAASLPSCVWLAYILIALEHEEREKVTGLWREVLTQLQNQKGKVNVDAAIKKAASSVKVPSFTSSSLCIYRWAQQALDTSLDHPLLPLVWQKFFMLFLLRVPVTSVVERGCLGEKFFDGMINLGFLKRLKRRLQETVDYYQKKVDGCDNDGMVQKKAFYESCLRLFRAYSLWLEEPRLQETNLHLPSLPPQYEARLLALIIQENSAPWLEYLDYDVIKTEQENSMKSWRMSIYREKSNVNQPLFNAGAGVESSDPVERIVRRLKSYDVPKEAPNLVKSAPVIPTLDINEHASIVNIVEPHFKTLLQFAHNHTLRVSEHKALDSTYKELVPQLYRAVLFKVKKHVACKGTGNSVCTGAATIILEMQDARINERIDRQIQCNRSDYELVLSKSLQAPAQALCSASVTITHAISILDTKATANSNMCEMGVEFFYHILTLVNDEVNYFPPTKNAFMTFIEKLGHRYITGVEYETPRLLNKILEEPNLVPLLAPHFSPINIGTTNFLHMYSTICADAGQRFDIIFPLLSKFDIQHWLTSKQPKLAQRSQFIELVLKGLTSLNFTPTTESMMLHEMFRKHLLCIFEYQFPEHYGDVLTALLKASHSGADTGCIAISVWMDIFNSLSLPVKLKTNGVVRDQLRQYAHQQQMLQYQEILETARLLSTHFFKERLQYGLYGLYPKYRNYMEVLILLMGMTGHAFVISALNTHHGLLGDKLCEIIWPCLREMYAPWILPYWMNNIKDEMVAWMQQLTDDRTVLLPWIPADGPFAQKAICSMFECIMFVIHTLPACNVILSYVWHWYVTNFAHQAVKDYILNAVHASFLALPWHNFWPSVGDLELMLKVVEQYLPECHVFLGYIFIEVPWNNWIQQVLANATPAIILRVHQCLLYLLVKLSNEPNIRSNYSDKAKALLVQAENFNWEVVEPGMYQQIVDWYVMSCDPLVLFTTDPLDLDFRVLNFLKISAHYHESYEHASDNVFLKQHIFIRSFVKLISVLCSKHKAIAVAKTEQLNSVISASLLHLETVIRREEALVIVLEDMVGILNIDLISNGATQCFERWLSTKTSESIILKAMLHVLPSSVNNSEVVASLVESAVFRCFFNIDHNNFVSPWKYLVKYLRPYPPKQLELEKCLVAKGKLLTLHVLLLQKTATCTDSTLLLNTILRWLEELKLDAAMEDKVPLIWSQFLKLTIIHCNIDMRSGSTIVYKFSQLLLQQSAEKGISGWGKGILGAIGIVKSESLSLRFRFLCRALAGYVLAQLPETKGHPQTVRICSNAPAIVGQPGGNTECVKVLLGLAMGQTQGEIKTCAELALKLIQDPINSLHNSRTFLSLIVTQLYTKPYLKDIDNC</sequence>
<evidence type="ECO:0000259" key="4">
    <source>
        <dbReference type="Pfam" id="PF26103"/>
    </source>
</evidence>
<name>A0A1Y1N595_PHOPY</name>
<dbReference type="EMBL" id="GEZM01012297">
    <property type="protein sequence ID" value="JAV93004.1"/>
    <property type="molecule type" value="Transcribed_RNA"/>
</dbReference>
<dbReference type="GO" id="GO:0005737">
    <property type="term" value="C:cytoplasm"/>
    <property type="evidence" value="ECO:0007669"/>
    <property type="project" value="TreeGrafter"/>
</dbReference>
<dbReference type="PANTHER" id="PTHR31139">
    <property type="entry name" value="ECTOPIC P GRANULES PROTEIN 5 HOMOLOG"/>
    <property type="match status" value="1"/>
</dbReference>
<feature type="compositionally biased region" description="Basic residues" evidence="3">
    <location>
        <begin position="10"/>
        <end position="19"/>
    </location>
</feature>
<feature type="domain" description="Epg5-like TPR" evidence="5">
    <location>
        <begin position="1085"/>
        <end position="1273"/>
    </location>
</feature>
<dbReference type="PANTHER" id="PTHR31139:SF4">
    <property type="entry name" value="ECTOPIC P GRANULES PROTEIN 5 HOMOLOG"/>
    <property type="match status" value="1"/>
</dbReference>
<dbReference type="GO" id="GO:0097352">
    <property type="term" value="P:autophagosome maturation"/>
    <property type="evidence" value="ECO:0007669"/>
    <property type="project" value="TreeGrafter"/>
</dbReference>
<evidence type="ECO:0000256" key="3">
    <source>
        <dbReference type="SAM" id="MobiDB-lite"/>
    </source>
</evidence>
<evidence type="ECO:0000313" key="6">
    <source>
        <dbReference type="EMBL" id="JAV93004.1"/>
    </source>
</evidence>
<accession>A0A1Y1N595</accession>
<evidence type="ECO:0000256" key="2">
    <source>
        <dbReference type="ARBA" id="ARBA00023006"/>
    </source>
</evidence>
<keyword evidence="2" id="KW-0072">Autophagy</keyword>
<comment type="similarity">
    <text evidence="1">Belongs to the EPG5 family.</text>
</comment>
<evidence type="ECO:0000259" key="5">
    <source>
        <dbReference type="Pfam" id="PF26573"/>
    </source>
</evidence>
<dbReference type="InterPro" id="IPR059030">
    <property type="entry name" value="TPR_Epg5_mid"/>
</dbReference>
<organism evidence="6">
    <name type="scientific">Photinus pyralis</name>
    <name type="common">Common eastern firefly</name>
    <name type="synonym">Lampyris pyralis</name>
    <dbReference type="NCBI Taxonomy" id="7054"/>
    <lineage>
        <taxon>Eukaryota</taxon>
        <taxon>Metazoa</taxon>
        <taxon>Ecdysozoa</taxon>
        <taxon>Arthropoda</taxon>
        <taxon>Hexapoda</taxon>
        <taxon>Insecta</taxon>
        <taxon>Pterygota</taxon>
        <taxon>Neoptera</taxon>
        <taxon>Endopterygota</taxon>
        <taxon>Coleoptera</taxon>
        <taxon>Polyphaga</taxon>
        <taxon>Elateriformia</taxon>
        <taxon>Elateroidea</taxon>
        <taxon>Lampyridae</taxon>
        <taxon>Lampyrinae</taxon>
        <taxon>Photinus</taxon>
    </lineage>
</organism>
<dbReference type="Pfam" id="PF26106">
    <property type="entry name" value="TPR_Epg5_C"/>
    <property type="match status" value="1"/>
</dbReference>
<feature type="domain" description="Epg5-like central TPR repeats" evidence="4">
    <location>
        <begin position="1527"/>
        <end position="1920"/>
    </location>
</feature>
<proteinExistence type="inferred from homology"/>
<dbReference type="InterPro" id="IPR051436">
    <property type="entry name" value="Autophagy-related_EPG5"/>
</dbReference>
<feature type="region of interest" description="Disordered" evidence="3">
    <location>
        <begin position="1"/>
        <end position="44"/>
    </location>
</feature>
<dbReference type="Pfam" id="PF26573">
    <property type="entry name" value="TPR_Epg5_2"/>
    <property type="match status" value="1"/>
</dbReference>
<evidence type="ECO:0000256" key="1">
    <source>
        <dbReference type="ARBA" id="ARBA00010948"/>
    </source>
</evidence>
<evidence type="ECO:0008006" key="7">
    <source>
        <dbReference type="Google" id="ProtNLM"/>
    </source>
</evidence>
<dbReference type="Pfam" id="PF26103">
    <property type="entry name" value="TPR_Epg5"/>
    <property type="match status" value="1"/>
</dbReference>
<protein>
    <recommendedName>
        <fullName evidence="7">Ectopic P granules protein 5 homolog</fullName>
    </recommendedName>
</protein>
<reference evidence="6" key="1">
    <citation type="journal article" date="2016" name="Sci. Rep.">
        <title>Molecular characterization of firefly nuptial gifts: a multi-omics approach sheds light on postcopulatory sexual selection.</title>
        <authorList>
            <person name="Al-Wathiqui N."/>
            <person name="Fallon T.R."/>
            <person name="South A."/>
            <person name="Weng J.K."/>
            <person name="Lewis S.M."/>
        </authorList>
    </citation>
    <scope>NUCLEOTIDE SEQUENCE</scope>
</reference>
<dbReference type="InterPro" id="IPR058750">
    <property type="entry name" value="TPR_Epg5"/>
</dbReference>